<comment type="subcellular location">
    <subcellularLocation>
        <location evidence="1">Nucleus</location>
    </subcellularLocation>
</comment>
<evidence type="ECO:0000256" key="1">
    <source>
        <dbReference type="ARBA" id="ARBA00004123"/>
    </source>
</evidence>
<name>A0A067RMY4_ZOONE</name>
<evidence type="ECO:0000313" key="4">
    <source>
        <dbReference type="EMBL" id="KDR21084.1"/>
    </source>
</evidence>
<dbReference type="GO" id="GO:0006402">
    <property type="term" value="P:mRNA catabolic process"/>
    <property type="evidence" value="ECO:0007669"/>
    <property type="project" value="TreeGrafter"/>
</dbReference>
<keyword evidence="2" id="KW-0694">RNA-binding</keyword>
<evidence type="ECO:0000256" key="2">
    <source>
        <dbReference type="ARBA" id="ARBA00022884"/>
    </source>
</evidence>
<protein>
    <submittedName>
        <fullName evidence="4">U8 snoRNA-decapping enzyme</fullName>
    </submittedName>
</protein>
<dbReference type="Proteomes" id="UP000027135">
    <property type="component" value="Unassembled WGS sequence"/>
</dbReference>
<dbReference type="InParanoid" id="A0A067RMY4"/>
<dbReference type="PANTHER" id="PTHR31699:SF1">
    <property type="entry name" value="U8 SNORNA-DECAPPING ENZYME"/>
    <property type="match status" value="1"/>
</dbReference>
<dbReference type="OMA" id="KEWGSET"/>
<dbReference type="GO" id="GO:0005634">
    <property type="term" value="C:nucleus"/>
    <property type="evidence" value="ECO:0007669"/>
    <property type="project" value="UniProtKB-SubCell"/>
</dbReference>
<reference evidence="4 5" key="1">
    <citation type="journal article" date="2014" name="Nat. Commun.">
        <title>Molecular traces of alternative social organization in a termite genome.</title>
        <authorList>
            <person name="Terrapon N."/>
            <person name="Li C."/>
            <person name="Robertson H.M."/>
            <person name="Ji L."/>
            <person name="Meng X."/>
            <person name="Booth W."/>
            <person name="Chen Z."/>
            <person name="Childers C.P."/>
            <person name="Glastad K.M."/>
            <person name="Gokhale K."/>
            <person name="Gowin J."/>
            <person name="Gronenberg W."/>
            <person name="Hermansen R.A."/>
            <person name="Hu H."/>
            <person name="Hunt B.G."/>
            <person name="Huylmans A.K."/>
            <person name="Khalil S.M."/>
            <person name="Mitchell R.D."/>
            <person name="Munoz-Torres M.C."/>
            <person name="Mustard J.A."/>
            <person name="Pan H."/>
            <person name="Reese J.T."/>
            <person name="Scharf M.E."/>
            <person name="Sun F."/>
            <person name="Vogel H."/>
            <person name="Xiao J."/>
            <person name="Yang W."/>
            <person name="Yang Z."/>
            <person name="Yang Z."/>
            <person name="Zhou J."/>
            <person name="Zhu J."/>
            <person name="Brent C.S."/>
            <person name="Elsik C.G."/>
            <person name="Goodisman M.A."/>
            <person name="Liberles D.A."/>
            <person name="Roe R.M."/>
            <person name="Vargo E.L."/>
            <person name="Vilcinskas A."/>
            <person name="Wang J."/>
            <person name="Bornberg-Bauer E."/>
            <person name="Korb J."/>
            <person name="Zhang G."/>
            <person name="Liebig J."/>
        </authorList>
    </citation>
    <scope>NUCLEOTIDE SEQUENCE [LARGE SCALE GENOMIC DNA]</scope>
    <source>
        <tissue evidence="4">Whole organism</tissue>
    </source>
</reference>
<dbReference type="GO" id="GO:1990174">
    <property type="term" value="F:phosphodiesterase decapping endonuclease activity"/>
    <property type="evidence" value="ECO:0007669"/>
    <property type="project" value="TreeGrafter"/>
</dbReference>
<dbReference type="eggNOG" id="ENOG502S20E">
    <property type="taxonomic scope" value="Eukaryota"/>
</dbReference>
<evidence type="ECO:0000256" key="3">
    <source>
        <dbReference type="ARBA" id="ARBA00023242"/>
    </source>
</evidence>
<dbReference type="GO" id="GO:0016077">
    <property type="term" value="P:sno(s)RNA catabolic process"/>
    <property type="evidence" value="ECO:0007669"/>
    <property type="project" value="TreeGrafter"/>
</dbReference>
<dbReference type="GO" id="GO:0030515">
    <property type="term" value="F:snoRNA binding"/>
    <property type="evidence" value="ECO:0007669"/>
    <property type="project" value="TreeGrafter"/>
</dbReference>
<dbReference type="EMBL" id="KK852572">
    <property type="protein sequence ID" value="KDR21084.1"/>
    <property type="molecule type" value="Genomic_DNA"/>
</dbReference>
<gene>
    <name evidence="4" type="ORF">L798_03682</name>
</gene>
<evidence type="ECO:0000313" key="5">
    <source>
        <dbReference type="Proteomes" id="UP000027135"/>
    </source>
</evidence>
<dbReference type="Pfam" id="PF22327">
    <property type="entry name" value="Nudt16-like"/>
    <property type="match status" value="1"/>
</dbReference>
<keyword evidence="3" id="KW-0539">Nucleus</keyword>
<dbReference type="Gene3D" id="3.90.79.10">
    <property type="entry name" value="Nucleoside Triphosphate Pyrophosphohydrolase"/>
    <property type="match status" value="1"/>
</dbReference>
<dbReference type="AlphaFoldDB" id="A0A067RMY4"/>
<sequence length="130" mass="14918">MNLNVQKHPVKEEHYVVSHWCPSKNLLLHFYALEVSVDDIKAIEEEAVKARDYGIETLGTVRLPLYTMGDGYRGFPAFLANSFVSVSREQLLYTLEYKSIMSIEEISKALRARPLQLPVEEEEDSGRVQM</sequence>
<accession>A0A067RMY4</accession>
<proteinExistence type="predicted"/>
<dbReference type="PANTHER" id="PTHR31699">
    <property type="entry name" value="NUDIX T16 FAMILY MEMBER"/>
    <property type="match status" value="1"/>
</dbReference>
<dbReference type="InterPro" id="IPR054754">
    <property type="entry name" value="NudT16"/>
</dbReference>
<keyword evidence="5" id="KW-1185">Reference proteome</keyword>
<organism evidence="4 5">
    <name type="scientific">Zootermopsis nevadensis</name>
    <name type="common">Dampwood termite</name>
    <dbReference type="NCBI Taxonomy" id="136037"/>
    <lineage>
        <taxon>Eukaryota</taxon>
        <taxon>Metazoa</taxon>
        <taxon>Ecdysozoa</taxon>
        <taxon>Arthropoda</taxon>
        <taxon>Hexapoda</taxon>
        <taxon>Insecta</taxon>
        <taxon>Pterygota</taxon>
        <taxon>Neoptera</taxon>
        <taxon>Polyneoptera</taxon>
        <taxon>Dictyoptera</taxon>
        <taxon>Blattodea</taxon>
        <taxon>Blattoidea</taxon>
        <taxon>Termitoidae</taxon>
        <taxon>Termopsidae</taxon>
        <taxon>Zootermopsis</taxon>
    </lineage>
</organism>
<dbReference type="STRING" id="136037.A0A067RMY4"/>